<reference evidence="1" key="1">
    <citation type="journal article" date="2021" name="Nat. Commun.">
        <title>Genetic determinants of endophytism in the Arabidopsis root mycobiome.</title>
        <authorList>
            <person name="Mesny F."/>
            <person name="Miyauchi S."/>
            <person name="Thiergart T."/>
            <person name="Pickel B."/>
            <person name="Atanasova L."/>
            <person name="Karlsson M."/>
            <person name="Huettel B."/>
            <person name="Barry K.W."/>
            <person name="Haridas S."/>
            <person name="Chen C."/>
            <person name="Bauer D."/>
            <person name="Andreopoulos W."/>
            <person name="Pangilinan J."/>
            <person name="LaButti K."/>
            <person name="Riley R."/>
            <person name="Lipzen A."/>
            <person name="Clum A."/>
            <person name="Drula E."/>
            <person name="Henrissat B."/>
            <person name="Kohler A."/>
            <person name="Grigoriev I.V."/>
            <person name="Martin F.M."/>
            <person name="Hacquard S."/>
        </authorList>
    </citation>
    <scope>NUCLEOTIDE SEQUENCE</scope>
    <source>
        <strain evidence="1">MPI-CAGE-CH-0230</strain>
    </source>
</reference>
<organism evidence="1 2">
    <name type="scientific">Microdochium trichocladiopsis</name>
    <dbReference type="NCBI Taxonomy" id="1682393"/>
    <lineage>
        <taxon>Eukaryota</taxon>
        <taxon>Fungi</taxon>
        <taxon>Dikarya</taxon>
        <taxon>Ascomycota</taxon>
        <taxon>Pezizomycotina</taxon>
        <taxon>Sordariomycetes</taxon>
        <taxon>Xylariomycetidae</taxon>
        <taxon>Xylariales</taxon>
        <taxon>Microdochiaceae</taxon>
        <taxon>Microdochium</taxon>
    </lineage>
</organism>
<dbReference type="EMBL" id="JAGTJQ010000009">
    <property type="protein sequence ID" value="KAH7024615.1"/>
    <property type="molecule type" value="Genomic_DNA"/>
</dbReference>
<protein>
    <submittedName>
        <fullName evidence="1">Uncharacterized protein</fullName>
    </submittedName>
</protein>
<gene>
    <name evidence="1" type="ORF">B0I36DRAFT_366544</name>
</gene>
<name>A0A9P8XYW7_9PEZI</name>
<evidence type="ECO:0000313" key="2">
    <source>
        <dbReference type="Proteomes" id="UP000756346"/>
    </source>
</evidence>
<accession>A0A9P8XYW7</accession>
<sequence>MSLELSLSTFDRGRLNLSWSTFTSDHFAPSDEPRRLDLILSPDLTTLSSFMDSFETVWNENRDESALDKLFRASPRACEVNLSNAVDLRAEGITNQEPVQPLYWSAKSAIAARAYQSIYAHRYEIKVAEEFARFPYRGFLIPKETKMVRGLPYQYIVVITKCENQDYIPRAGTRLNITIDGKWGLEPLPKEIQPAEKVNMLFKAITKAYAEGQRNDDIESHVIERLHVLLVAGTDDQSPELPHSSSSNSALYGHVTSALVTCC</sequence>
<comment type="caution">
    <text evidence="1">The sequence shown here is derived from an EMBL/GenBank/DDBJ whole genome shotgun (WGS) entry which is preliminary data.</text>
</comment>
<proteinExistence type="predicted"/>
<dbReference type="Proteomes" id="UP000756346">
    <property type="component" value="Unassembled WGS sequence"/>
</dbReference>
<dbReference type="RefSeq" id="XP_046008163.1">
    <property type="nucleotide sequence ID" value="XM_046159314.1"/>
</dbReference>
<evidence type="ECO:0000313" key="1">
    <source>
        <dbReference type="EMBL" id="KAH7024615.1"/>
    </source>
</evidence>
<dbReference type="GeneID" id="70188860"/>
<keyword evidence="2" id="KW-1185">Reference proteome</keyword>
<dbReference type="AlphaFoldDB" id="A0A9P8XYW7"/>